<comment type="caution">
    <text evidence="2">The sequence shown here is derived from an EMBL/GenBank/DDBJ whole genome shotgun (WGS) entry which is preliminary data.</text>
</comment>
<evidence type="ECO:0000313" key="2">
    <source>
        <dbReference type="EMBL" id="KAK8848339.1"/>
    </source>
</evidence>
<feature type="compositionally biased region" description="Low complexity" evidence="1">
    <location>
        <begin position="16"/>
        <end position="34"/>
    </location>
</feature>
<organism evidence="2 3">
    <name type="scientific">Apiospora arundinis</name>
    <dbReference type="NCBI Taxonomy" id="335852"/>
    <lineage>
        <taxon>Eukaryota</taxon>
        <taxon>Fungi</taxon>
        <taxon>Dikarya</taxon>
        <taxon>Ascomycota</taxon>
        <taxon>Pezizomycotina</taxon>
        <taxon>Sordariomycetes</taxon>
        <taxon>Xylariomycetidae</taxon>
        <taxon>Amphisphaeriales</taxon>
        <taxon>Apiosporaceae</taxon>
        <taxon>Apiospora</taxon>
    </lineage>
</organism>
<feature type="compositionally biased region" description="Basic residues" evidence="1">
    <location>
        <begin position="1"/>
        <end position="12"/>
    </location>
</feature>
<evidence type="ECO:0000256" key="1">
    <source>
        <dbReference type="SAM" id="MobiDB-lite"/>
    </source>
</evidence>
<accession>A0ABR2HKR7</accession>
<keyword evidence="3" id="KW-1185">Reference proteome</keyword>
<dbReference type="Proteomes" id="UP001390339">
    <property type="component" value="Unassembled WGS sequence"/>
</dbReference>
<feature type="region of interest" description="Disordered" evidence="1">
    <location>
        <begin position="1"/>
        <end position="42"/>
    </location>
</feature>
<gene>
    <name evidence="2" type="ORF">PGQ11_014819</name>
</gene>
<dbReference type="EMBL" id="JAPCWZ010000010">
    <property type="protein sequence ID" value="KAK8848339.1"/>
    <property type="molecule type" value="Genomic_DNA"/>
</dbReference>
<protein>
    <submittedName>
        <fullName evidence="2">Uncharacterized protein</fullName>
    </submittedName>
</protein>
<sequence length="299" mass="32554">MARGRRVWRRRRGDGPVRLAAPFSTRPPTSSSRSRAPRRRRFSSRYRRWTLRDISTATTRTGTAVGVPCSPGAPHSRSMALIAATPLDPDFTFLVPEGEKWKMRNGLFGPPRRVCHGSYPVAIDTPRYLDDDGRYRHSGGCSRTARSAASSWCTARRRGGAGFGFRKSLQGSCSSCHCYPVVASEQPTLRDISTTRASDGTGMRFYEMDGLGLPAGMRVVALGALLAKRTFRPSGPKNAKIEPGALGASPSVQARSRGRQAPGKRFAVPLPRSAAEVRSFESRSYPVAATHSPVSPPPR</sequence>
<name>A0ABR2HKR7_9PEZI</name>
<feature type="region of interest" description="Disordered" evidence="1">
    <location>
        <begin position="233"/>
        <end position="299"/>
    </location>
</feature>
<proteinExistence type="predicted"/>
<evidence type="ECO:0000313" key="3">
    <source>
        <dbReference type="Proteomes" id="UP001390339"/>
    </source>
</evidence>
<reference evidence="2 3" key="1">
    <citation type="journal article" date="2024" name="IMA Fungus">
        <title>Apiospora arundinis, a panoply of carbohydrate-active enzymes and secondary metabolites.</title>
        <authorList>
            <person name="Sorensen T."/>
            <person name="Petersen C."/>
            <person name="Muurmann A.T."/>
            <person name="Christiansen J.V."/>
            <person name="Brundto M.L."/>
            <person name="Overgaard C.K."/>
            <person name="Boysen A.T."/>
            <person name="Wollenberg R.D."/>
            <person name="Larsen T.O."/>
            <person name="Sorensen J.L."/>
            <person name="Nielsen K.L."/>
            <person name="Sondergaard T.E."/>
        </authorList>
    </citation>
    <scope>NUCLEOTIDE SEQUENCE [LARGE SCALE GENOMIC DNA]</scope>
    <source>
        <strain evidence="2 3">AAU 773</strain>
    </source>
</reference>